<comment type="caution">
    <text evidence="5">The sequence shown here is derived from an EMBL/GenBank/DDBJ whole genome shotgun (WGS) entry which is preliminary data.</text>
</comment>
<dbReference type="HAMAP" id="MF_00984">
    <property type="entry name" value="SSB"/>
    <property type="match status" value="1"/>
</dbReference>
<dbReference type="RefSeq" id="WP_253853984.1">
    <property type="nucleotide sequence ID" value="NZ_BAAALM010000010.1"/>
</dbReference>
<accession>A0ABP4G0K7</accession>
<dbReference type="Proteomes" id="UP001500467">
    <property type="component" value="Unassembled WGS sequence"/>
</dbReference>
<proteinExistence type="inferred from homology"/>
<gene>
    <name evidence="5" type="ORF">GCM10009675_30960</name>
</gene>
<keyword evidence="6" id="KW-1185">Reference proteome</keyword>
<evidence type="ECO:0000256" key="2">
    <source>
        <dbReference type="HAMAP-Rule" id="MF_00984"/>
    </source>
</evidence>
<dbReference type="PANTHER" id="PTHR10302">
    <property type="entry name" value="SINGLE-STRANDED DNA-BINDING PROTEIN"/>
    <property type="match status" value="1"/>
</dbReference>
<keyword evidence="1 2" id="KW-0238">DNA-binding</keyword>
<dbReference type="InterPro" id="IPR011344">
    <property type="entry name" value="ssDNA-bd"/>
</dbReference>
<evidence type="ECO:0000313" key="5">
    <source>
        <dbReference type="EMBL" id="GAA1208819.1"/>
    </source>
</evidence>
<feature type="region of interest" description="Disordered" evidence="4">
    <location>
        <begin position="122"/>
        <end position="154"/>
    </location>
</feature>
<organism evidence="5 6">
    <name type="scientific">Prauserella alba</name>
    <dbReference type="NCBI Taxonomy" id="176898"/>
    <lineage>
        <taxon>Bacteria</taxon>
        <taxon>Bacillati</taxon>
        <taxon>Actinomycetota</taxon>
        <taxon>Actinomycetes</taxon>
        <taxon>Pseudonocardiales</taxon>
        <taxon>Pseudonocardiaceae</taxon>
        <taxon>Prauserella</taxon>
    </lineage>
</organism>
<dbReference type="Gene3D" id="2.40.50.140">
    <property type="entry name" value="Nucleic acid-binding proteins"/>
    <property type="match status" value="1"/>
</dbReference>
<dbReference type="InterPro" id="IPR012340">
    <property type="entry name" value="NA-bd_OB-fold"/>
</dbReference>
<dbReference type="CDD" id="cd04496">
    <property type="entry name" value="SSB_OBF"/>
    <property type="match status" value="1"/>
</dbReference>
<dbReference type="SUPFAM" id="SSF50249">
    <property type="entry name" value="Nucleic acid-binding proteins"/>
    <property type="match status" value="1"/>
</dbReference>
<dbReference type="Pfam" id="PF00436">
    <property type="entry name" value="SSB"/>
    <property type="match status" value="1"/>
</dbReference>
<comment type="caution">
    <text evidence="2">Lacks conserved residue(s) required for the propagation of feature annotation.</text>
</comment>
<dbReference type="NCBIfam" id="TIGR00621">
    <property type="entry name" value="ssb"/>
    <property type="match status" value="1"/>
</dbReference>
<dbReference type="PROSITE" id="PS50935">
    <property type="entry name" value="SSB"/>
    <property type="match status" value="1"/>
</dbReference>
<sequence>MPGLPEITIVGTAVREPELRFTQTGTAVANVTLAANDRRFDKNTGQWTDNGATFLRCTCWREMAENIAESLQQGARVIVTGQLRQREWTDNEGNQRTSFEVDVTEIGASLRWATATVRKATRNAAATTTTTAPAGDPWTTAAPAPAGAADTPPF</sequence>
<evidence type="ECO:0000256" key="4">
    <source>
        <dbReference type="SAM" id="MobiDB-lite"/>
    </source>
</evidence>
<dbReference type="InterPro" id="IPR000424">
    <property type="entry name" value="Primosome_PriB/ssb"/>
</dbReference>
<protein>
    <recommendedName>
        <fullName evidence="2 3">Single-stranded DNA-binding protein</fullName>
        <shortName evidence="2">SSB</shortName>
    </recommendedName>
</protein>
<comment type="subunit">
    <text evidence="2">Homotetramer.</text>
</comment>
<dbReference type="PANTHER" id="PTHR10302:SF27">
    <property type="entry name" value="SINGLE-STRANDED DNA-BINDING PROTEIN"/>
    <property type="match status" value="1"/>
</dbReference>
<dbReference type="PIRSF" id="PIRSF002070">
    <property type="entry name" value="SSB"/>
    <property type="match status" value="1"/>
</dbReference>
<dbReference type="EMBL" id="BAAALM010000010">
    <property type="protein sequence ID" value="GAA1208819.1"/>
    <property type="molecule type" value="Genomic_DNA"/>
</dbReference>
<reference evidence="6" key="1">
    <citation type="journal article" date="2019" name="Int. J. Syst. Evol. Microbiol.">
        <title>The Global Catalogue of Microorganisms (GCM) 10K type strain sequencing project: providing services to taxonomists for standard genome sequencing and annotation.</title>
        <authorList>
            <consortium name="The Broad Institute Genomics Platform"/>
            <consortium name="The Broad Institute Genome Sequencing Center for Infectious Disease"/>
            <person name="Wu L."/>
            <person name="Ma J."/>
        </authorList>
    </citation>
    <scope>NUCLEOTIDE SEQUENCE [LARGE SCALE GENOMIC DNA]</scope>
    <source>
        <strain evidence="6">JCM 13022</strain>
    </source>
</reference>
<name>A0ABP4G0K7_9PSEU</name>
<evidence type="ECO:0000256" key="1">
    <source>
        <dbReference type="ARBA" id="ARBA00023125"/>
    </source>
</evidence>
<evidence type="ECO:0000256" key="3">
    <source>
        <dbReference type="PIRNR" id="PIRNR002070"/>
    </source>
</evidence>
<evidence type="ECO:0000313" key="6">
    <source>
        <dbReference type="Proteomes" id="UP001500467"/>
    </source>
</evidence>